<evidence type="ECO:0000313" key="1">
    <source>
        <dbReference type="EMBL" id="KAH6944664.1"/>
    </source>
</evidence>
<comment type="caution">
    <text evidence="1">The sequence shown here is derived from an EMBL/GenBank/DDBJ whole genome shotgun (WGS) entry which is preliminary data.</text>
</comment>
<reference evidence="1" key="1">
    <citation type="submission" date="2020-05" db="EMBL/GenBank/DDBJ databases">
        <title>Large-scale comparative analyses of tick genomes elucidate their genetic diversity and vector capacities.</title>
        <authorList>
            <person name="Jia N."/>
            <person name="Wang J."/>
            <person name="Shi W."/>
            <person name="Du L."/>
            <person name="Sun Y."/>
            <person name="Zhan W."/>
            <person name="Jiang J."/>
            <person name="Wang Q."/>
            <person name="Zhang B."/>
            <person name="Ji P."/>
            <person name="Sakyi L.B."/>
            <person name="Cui X."/>
            <person name="Yuan T."/>
            <person name="Jiang B."/>
            <person name="Yang W."/>
            <person name="Lam T.T.-Y."/>
            <person name="Chang Q."/>
            <person name="Ding S."/>
            <person name="Wang X."/>
            <person name="Zhu J."/>
            <person name="Ruan X."/>
            <person name="Zhao L."/>
            <person name="Wei J."/>
            <person name="Que T."/>
            <person name="Du C."/>
            <person name="Cheng J."/>
            <person name="Dai P."/>
            <person name="Han X."/>
            <person name="Huang E."/>
            <person name="Gao Y."/>
            <person name="Liu J."/>
            <person name="Shao H."/>
            <person name="Ye R."/>
            <person name="Li L."/>
            <person name="Wei W."/>
            <person name="Wang X."/>
            <person name="Wang C."/>
            <person name="Yang T."/>
            <person name="Huo Q."/>
            <person name="Li W."/>
            <person name="Guo W."/>
            <person name="Chen H."/>
            <person name="Zhou L."/>
            <person name="Ni X."/>
            <person name="Tian J."/>
            <person name="Zhou Y."/>
            <person name="Sheng Y."/>
            <person name="Liu T."/>
            <person name="Pan Y."/>
            <person name="Xia L."/>
            <person name="Li J."/>
            <person name="Zhao F."/>
            <person name="Cao W."/>
        </authorList>
    </citation>
    <scope>NUCLEOTIDE SEQUENCE</scope>
    <source>
        <strain evidence="1">Hyas-2018</strain>
    </source>
</reference>
<dbReference type="EMBL" id="CM023481">
    <property type="protein sequence ID" value="KAH6944664.1"/>
    <property type="molecule type" value="Genomic_DNA"/>
</dbReference>
<proteinExistence type="predicted"/>
<name>A0ACB7TIJ8_HYAAI</name>
<organism evidence="1 2">
    <name type="scientific">Hyalomma asiaticum</name>
    <name type="common">Tick</name>
    <dbReference type="NCBI Taxonomy" id="266040"/>
    <lineage>
        <taxon>Eukaryota</taxon>
        <taxon>Metazoa</taxon>
        <taxon>Ecdysozoa</taxon>
        <taxon>Arthropoda</taxon>
        <taxon>Chelicerata</taxon>
        <taxon>Arachnida</taxon>
        <taxon>Acari</taxon>
        <taxon>Parasitiformes</taxon>
        <taxon>Ixodida</taxon>
        <taxon>Ixodoidea</taxon>
        <taxon>Ixodidae</taxon>
        <taxon>Hyalomminae</taxon>
        <taxon>Hyalomma</taxon>
    </lineage>
</organism>
<evidence type="ECO:0000313" key="2">
    <source>
        <dbReference type="Proteomes" id="UP000821845"/>
    </source>
</evidence>
<sequence length="123" mass="13059">MSLPREQQQRAAVSVARGARSGPRRGLVLVGTGRDAASHQLRPRCALGGVRVAGLKAGPARLSTMCAHMHRRLHAGNFQRVSHGQACRIDPRQCTIFGRNDSGSARPGIDESRPAGSFLPDAG</sequence>
<protein>
    <submittedName>
        <fullName evidence="1">Uncharacterized protein</fullName>
    </submittedName>
</protein>
<dbReference type="Proteomes" id="UP000821845">
    <property type="component" value="Chromosome 1"/>
</dbReference>
<gene>
    <name evidence="1" type="ORF">HPB50_004441</name>
</gene>
<accession>A0ACB7TIJ8</accession>
<keyword evidence="2" id="KW-1185">Reference proteome</keyword>